<keyword evidence="1" id="KW-0472">Membrane</keyword>
<feature type="transmembrane region" description="Helical" evidence="1">
    <location>
        <begin position="12"/>
        <end position="45"/>
    </location>
</feature>
<dbReference type="RefSeq" id="WP_385939109.1">
    <property type="nucleotide sequence ID" value="NZ_JBHSOZ010000003.1"/>
</dbReference>
<comment type="caution">
    <text evidence="2">The sequence shown here is derived from an EMBL/GenBank/DDBJ whole genome shotgun (WGS) entry which is preliminary data.</text>
</comment>
<sequence>MESVTLTSSHWIYLTVIFTIFAFMIFRRDVVLPSIIGLFVLGWMFNSEAGFIDGAIGSGQIVFQAFLNAGVELFDIMLVIALMVAMLKSLQSQGADVLMIAPMKKLMVNTTTAFFVLGITMYLAATFFWPTPAVALVGTVLIPVAMKMGLPAMGAAVSINLFGHGMALSGDVVIQGATRLTSASAGIDSAILLPYTFMFSLIVGFVAIGISYYTIRRDMKKGKLKAEKPPIDIGNEKKKALPDDKASKEIAATVETGSPQGKYSRFLAVLVPASLIAIVALMVYRSVFDPDNAIQGGDATSLLGGTAVVLLIISTLCSQGTKAIEGIVSYIREGFFFAIKIFAPVIPIAAFFLIGHPDHAETVLGEGAPGYLFDLGNSMAQYIDGNTITLTFGIVIIAILTGMDGSGFSGLPLVGALSSGLGSGAGVDIAVLAGLGQVAAIFAGGGTLAAWAFGVAADAGIAGVKPIDLVRRNFIPVMTGLFVACIVAIMFFL</sequence>
<evidence type="ECO:0008006" key="4">
    <source>
        <dbReference type="Google" id="ProtNLM"/>
    </source>
</evidence>
<organism evidence="2 3">
    <name type="scientific">Thalassorhabdus alkalitolerans</name>
    <dbReference type="NCBI Taxonomy" id="2282697"/>
    <lineage>
        <taxon>Bacteria</taxon>
        <taxon>Bacillati</taxon>
        <taxon>Bacillota</taxon>
        <taxon>Bacilli</taxon>
        <taxon>Bacillales</taxon>
        <taxon>Bacillaceae</taxon>
        <taxon>Thalassorhabdus</taxon>
    </lineage>
</organism>
<protein>
    <recommendedName>
        <fullName evidence="4">Transporter, UIT1 family</fullName>
    </recommendedName>
</protein>
<evidence type="ECO:0000313" key="3">
    <source>
        <dbReference type="Proteomes" id="UP001596142"/>
    </source>
</evidence>
<name>A0ABW0YK22_9BACI</name>
<keyword evidence="3" id="KW-1185">Reference proteome</keyword>
<reference evidence="3" key="1">
    <citation type="journal article" date="2019" name="Int. J. Syst. Evol. Microbiol.">
        <title>The Global Catalogue of Microorganisms (GCM) 10K type strain sequencing project: providing services to taxonomists for standard genome sequencing and annotation.</title>
        <authorList>
            <consortium name="The Broad Institute Genomics Platform"/>
            <consortium name="The Broad Institute Genome Sequencing Center for Infectious Disease"/>
            <person name="Wu L."/>
            <person name="Ma J."/>
        </authorList>
    </citation>
    <scope>NUCLEOTIDE SEQUENCE [LARGE SCALE GENOMIC DNA]</scope>
    <source>
        <strain evidence="3">CECT 7184</strain>
    </source>
</reference>
<feature type="transmembrane region" description="Helical" evidence="1">
    <location>
        <begin position="413"/>
        <end position="433"/>
    </location>
</feature>
<feature type="transmembrane region" description="Helical" evidence="1">
    <location>
        <begin position="474"/>
        <end position="492"/>
    </location>
</feature>
<feature type="transmembrane region" description="Helical" evidence="1">
    <location>
        <begin position="106"/>
        <end position="129"/>
    </location>
</feature>
<evidence type="ECO:0000313" key="2">
    <source>
        <dbReference type="EMBL" id="MFC5712071.1"/>
    </source>
</evidence>
<keyword evidence="1" id="KW-1133">Transmembrane helix</keyword>
<proteinExistence type="predicted"/>
<keyword evidence="1" id="KW-0812">Transmembrane</keyword>
<feature type="transmembrane region" description="Helical" evidence="1">
    <location>
        <begin position="439"/>
        <end position="462"/>
    </location>
</feature>
<dbReference type="Proteomes" id="UP001596142">
    <property type="component" value="Unassembled WGS sequence"/>
</dbReference>
<dbReference type="EMBL" id="JBHSOZ010000003">
    <property type="protein sequence ID" value="MFC5712071.1"/>
    <property type="molecule type" value="Genomic_DNA"/>
</dbReference>
<feature type="transmembrane region" description="Helical" evidence="1">
    <location>
        <begin position="330"/>
        <end position="354"/>
    </location>
</feature>
<feature type="transmembrane region" description="Helical" evidence="1">
    <location>
        <begin position="266"/>
        <end position="287"/>
    </location>
</feature>
<feature type="transmembrane region" description="Helical" evidence="1">
    <location>
        <begin position="65"/>
        <end position="85"/>
    </location>
</feature>
<feature type="transmembrane region" description="Helical" evidence="1">
    <location>
        <begin position="192"/>
        <end position="215"/>
    </location>
</feature>
<accession>A0ABW0YK22</accession>
<gene>
    <name evidence="2" type="ORF">ACFPU1_04715</name>
</gene>
<feature type="transmembrane region" description="Helical" evidence="1">
    <location>
        <begin position="379"/>
        <end position="401"/>
    </location>
</feature>
<evidence type="ECO:0000256" key="1">
    <source>
        <dbReference type="SAM" id="Phobius"/>
    </source>
</evidence>
<feature type="transmembrane region" description="Helical" evidence="1">
    <location>
        <begin position="299"/>
        <end position="318"/>
    </location>
</feature>